<evidence type="ECO:0000313" key="18">
    <source>
        <dbReference type="EMBL" id="WTT19871.1"/>
    </source>
</evidence>
<dbReference type="Pfam" id="PF02875">
    <property type="entry name" value="Mur_ligase_C"/>
    <property type="match status" value="1"/>
</dbReference>
<evidence type="ECO:0000256" key="8">
    <source>
        <dbReference type="ARBA" id="ARBA00022840"/>
    </source>
</evidence>
<keyword evidence="8" id="KW-0067">ATP-binding</keyword>
<keyword evidence="11" id="KW-0131">Cell cycle</keyword>
<dbReference type="Pfam" id="PF01225">
    <property type="entry name" value="Mur_ligase"/>
    <property type="match status" value="1"/>
</dbReference>
<organism evidence="18">
    <name type="scientific">Streptomyces sp. NBC_00093</name>
    <dbReference type="NCBI Taxonomy" id="2975649"/>
    <lineage>
        <taxon>Bacteria</taxon>
        <taxon>Bacillati</taxon>
        <taxon>Actinomycetota</taxon>
        <taxon>Actinomycetes</taxon>
        <taxon>Kitasatosporales</taxon>
        <taxon>Streptomycetaceae</taxon>
        <taxon>Streptomyces</taxon>
    </lineage>
</organism>
<gene>
    <name evidence="18" type="primary">murC</name>
    <name evidence="18" type="ORF">OHA22_32275</name>
</gene>
<keyword evidence="7" id="KW-0547">Nucleotide-binding</keyword>
<dbReference type="GO" id="GO:0008360">
    <property type="term" value="P:regulation of cell shape"/>
    <property type="evidence" value="ECO:0007669"/>
    <property type="project" value="UniProtKB-KW"/>
</dbReference>
<dbReference type="Gene3D" id="3.40.1190.10">
    <property type="entry name" value="Mur-like, catalytic domain"/>
    <property type="match status" value="1"/>
</dbReference>
<keyword evidence="4" id="KW-0963">Cytoplasm</keyword>
<dbReference type="Gene3D" id="3.90.190.20">
    <property type="entry name" value="Mur ligase, C-terminal domain"/>
    <property type="match status" value="1"/>
</dbReference>
<dbReference type="EC" id="6.3.2.8" evidence="3 14"/>
<evidence type="ECO:0000256" key="6">
    <source>
        <dbReference type="ARBA" id="ARBA00022618"/>
    </source>
</evidence>
<evidence type="ECO:0000256" key="4">
    <source>
        <dbReference type="ARBA" id="ARBA00022490"/>
    </source>
</evidence>
<evidence type="ECO:0000256" key="2">
    <source>
        <dbReference type="ARBA" id="ARBA00004752"/>
    </source>
</evidence>
<dbReference type="GO" id="GO:0005524">
    <property type="term" value="F:ATP binding"/>
    <property type="evidence" value="ECO:0007669"/>
    <property type="project" value="UniProtKB-KW"/>
</dbReference>
<protein>
    <recommendedName>
        <fullName evidence="3 14">UDP-N-acetylmuramate--L-alanine ligase</fullName>
        <ecNumber evidence="3 14">6.3.2.8</ecNumber>
    </recommendedName>
</protein>
<dbReference type="SUPFAM" id="SSF53244">
    <property type="entry name" value="MurD-like peptide ligases, peptide-binding domain"/>
    <property type="match status" value="1"/>
</dbReference>
<evidence type="ECO:0000256" key="12">
    <source>
        <dbReference type="ARBA" id="ARBA00023316"/>
    </source>
</evidence>
<accession>A0AAU2A7F7</accession>
<dbReference type="InterPro" id="IPR036615">
    <property type="entry name" value="Mur_ligase_C_dom_sf"/>
</dbReference>
<dbReference type="Pfam" id="PF08245">
    <property type="entry name" value="Mur_ligase_M"/>
    <property type="match status" value="1"/>
</dbReference>
<dbReference type="EMBL" id="CP108222">
    <property type="protein sequence ID" value="WTT19871.1"/>
    <property type="molecule type" value="Genomic_DNA"/>
</dbReference>
<dbReference type="GO" id="GO:0009252">
    <property type="term" value="P:peptidoglycan biosynthetic process"/>
    <property type="evidence" value="ECO:0007669"/>
    <property type="project" value="UniProtKB-UniRule"/>
</dbReference>
<evidence type="ECO:0000256" key="13">
    <source>
        <dbReference type="ARBA" id="ARBA00047833"/>
    </source>
</evidence>
<dbReference type="GO" id="GO:0005737">
    <property type="term" value="C:cytoplasm"/>
    <property type="evidence" value="ECO:0007669"/>
    <property type="project" value="UniProtKB-SubCell"/>
</dbReference>
<evidence type="ECO:0000256" key="9">
    <source>
        <dbReference type="ARBA" id="ARBA00022960"/>
    </source>
</evidence>
<dbReference type="SUPFAM" id="SSF51984">
    <property type="entry name" value="MurCD N-terminal domain"/>
    <property type="match status" value="1"/>
</dbReference>
<evidence type="ECO:0000256" key="1">
    <source>
        <dbReference type="ARBA" id="ARBA00004496"/>
    </source>
</evidence>
<evidence type="ECO:0000259" key="17">
    <source>
        <dbReference type="Pfam" id="PF08245"/>
    </source>
</evidence>
<feature type="domain" description="Mur ligase central" evidence="17">
    <location>
        <begin position="130"/>
        <end position="312"/>
    </location>
</feature>
<keyword evidence="5 18" id="KW-0436">Ligase</keyword>
<dbReference type="InterPro" id="IPR036565">
    <property type="entry name" value="Mur-like_cat_sf"/>
</dbReference>
<name>A0AAU2A7F7_9ACTN</name>
<evidence type="ECO:0000256" key="11">
    <source>
        <dbReference type="ARBA" id="ARBA00023306"/>
    </source>
</evidence>
<dbReference type="PANTHER" id="PTHR43445">
    <property type="entry name" value="UDP-N-ACETYLMURAMATE--L-ALANINE LIGASE-RELATED"/>
    <property type="match status" value="1"/>
</dbReference>
<evidence type="ECO:0000256" key="3">
    <source>
        <dbReference type="ARBA" id="ARBA00012211"/>
    </source>
</evidence>
<dbReference type="InterPro" id="IPR013221">
    <property type="entry name" value="Mur_ligase_cen"/>
</dbReference>
<dbReference type="AlphaFoldDB" id="A0AAU2A7F7"/>
<dbReference type="GO" id="GO:0071555">
    <property type="term" value="P:cell wall organization"/>
    <property type="evidence" value="ECO:0007669"/>
    <property type="project" value="UniProtKB-KW"/>
</dbReference>
<dbReference type="InterPro" id="IPR004101">
    <property type="entry name" value="Mur_ligase_C"/>
</dbReference>
<evidence type="ECO:0000259" key="16">
    <source>
        <dbReference type="Pfam" id="PF02875"/>
    </source>
</evidence>
<reference evidence="18" key="1">
    <citation type="submission" date="2022-10" db="EMBL/GenBank/DDBJ databases">
        <title>The complete genomes of actinobacterial strains from the NBC collection.</title>
        <authorList>
            <person name="Joergensen T.S."/>
            <person name="Alvarez Arevalo M."/>
            <person name="Sterndorff E.B."/>
            <person name="Faurdal D."/>
            <person name="Vuksanovic O."/>
            <person name="Mourched A.-S."/>
            <person name="Charusanti P."/>
            <person name="Shaw S."/>
            <person name="Blin K."/>
            <person name="Weber T."/>
        </authorList>
    </citation>
    <scope>NUCLEOTIDE SEQUENCE</scope>
    <source>
        <strain evidence="18">NBC_00093</strain>
    </source>
</reference>
<sequence>MAETAVPTIAPNVSTGGPVDLERPHFVGLGGMGMLPVARVCAERGSTVSGSDARTSEGLKELARCGVTVHTGHAAEQVPADATVVVFTHAVGADNPEILEARRRGIPVVHRSAVLNALMAADRTPVAVLGTHGKTSTAGMLAFLLSRMAQEPSYVVGGDLDVPGSGGRAGKGGFFVAEVDESDRSHIGVGMNVAVITNIGHDHPESYASQADHVDAYEQCVRIGLHENGTLVLSADDPGCRELASRLAMRGDGPRTVTFGFSSSADWRLTGAATAGGRTTAVLRGPGSVEFDLVLRVPGVHQLLNAAAAVATLHTLNQECDLAVDQLGYFDGVQRRMTLSGEAAGVLVFDSYAHHPDEVSVDLAAARSLVEAGGRVVGVFQPSGQTRLDAFGGAFAKALAGCDQVVLTDSLQGVAVGSLEALAARVNDAGGNAWHVVPNRAQAMVSAADEARSGDVVVLMGTGDIVESGPLLRAALGELDPAVA</sequence>
<dbReference type="InterPro" id="IPR005758">
    <property type="entry name" value="UDP-N-AcMur_Ala_ligase_MurC"/>
</dbReference>
<dbReference type="NCBIfam" id="TIGR01082">
    <property type="entry name" value="murC"/>
    <property type="match status" value="1"/>
</dbReference>
<dbReference type="GO" id="GO:0051301">
    <property type="term" value="P:cell division"/>
    <property type="evidence" value="ECO:0007669"/>
    <property type="project" value="UniProtKB-KW"/>
</dbReference>
<evidence type="ECO:0000259" key="15">
    <source>
        <dbReference type="Pfam" id="PF01225"/>
    </source>
</evidence>
<dbReference type="InterPro" id="IPR000713">
    <property type="entry name" value="Mur_ligase_N"/>
</dbReference>
<evidence type="ECO:0000256" key="10">
    <source>
        <dbReference type="ARBA" id="ARBA00022984"/>
    </source>
</evidence>
<dbReference type="SUPFAM" id="SSF53623">
    <property type="entry name" value="MurD-like peptide ligases, catalytic domain"/>
    <property type="match status" value="1"/>
</dbReference>
<evidence type="ECO:0000256" key="5">
    <source>
        <dbReference type="ARBA" id="ARBA00022598"/>
    </source>
</evidence>
<keyword evidence="9" id="KW-0133">Cell shape</keyword>
<proteinExistence type="predicted"/>
<comment type="pathway">
    <text evidence="2">Cell wall biogenesis; peptidoglycan biosynthesis.</text>
</comment>
<dbReference type="PANTHER" id="PTHR43445:SF3">
    <property type="entry name" value="UDP-N-ACETYLMURAMATE--L-ALANINE LIGASE"/>
    <property type="match status" value="1"/>
</dbReference>
<comment type="subcellular location">
    <subcellularLocation>
        <location evidence="1">Cytoplasm</location>
    </subcellularLocation>
</comment>
<feature type="domain" description="Mur ligase N-terminal catalytic" evidence="15">
    <location>
        <begin position="25"/>
        <end position="122"/>
    </location>
</feature>
<keyword evidence="6" id="KW-0132">Cell division</keyword>
<dbReference type="GO" id="GO:0008763">
    <property type="term" value="F:UDP-N-acetylmuramate-L-alanine ligase activity"/>
    <property type="evidence" value="ECO:0007669"/>
    <property type="project" value="UniProtKB-UniRule"/>
</dbReference>
<evidence type="ECO:0000256" key="7">
    <source>
        <dbReference type="ARBA" id="ARBA00022741"/>
    </source>
</evidence>
<feature type="domain" description="Mur ligase C-terminal" evidence="16">
    <location>
        <begin position="335"/>
        <end position="463"/>
    </location>
</feature>
<keyword evidence="12" id="KW-0961">Cell wall biogenesis/degradation</keyword>
<evidence type="ECO:0000256" key="14">
    <source>
        <dbReference type="NCBIfam" id="TIGR01082"/>
    </source>
</evidence>
<dbReference type="Gene3D" id="3.40.50.720">
    <property type="entry name" value="NAD(P)-binding Rossmann-like Domain"/>
    <property type="match status" value="1"/>
</dbReference>
<dbReference type="InterPro" id="IPR050061">
    <property type="entry name" value="MurCDEF_pg_biosynth"/>
</dbReference>
<keyword evidence="10" id="KW-0573">Peptidoglycan synthesis</keyword>
<comment type="catalytic activity">
    <reaction evidence="13">
        <text>UDP-N-acetyl-alpha-D-muramate + L-alanine + ATP = UDP-N-acetyl-alpha-D-muramoyl-L-alanine + ADP + phosphate + H(+)</text>
        <dbReference type="Rhea" id="RHEA:23372"/>
        <dbReference type="ChEBI" id="CHEBI:15378"/>
        <dbReference type="ChEBI" id="CHEBI:30616"/>
        <dbReference type="ChEBI" id="CHEBI:43474"/>
        <dbReference type="ChEBI" id="CHEBI:57972"/>
        <dbReference type="ChEBI" id="CHEBI:70757"/>
        <dbReference type="ChEBI" id="CHEBI:83898"/>
        <dbReference type="ChEBI" id="CHEBI:456216"/>
        <dbReference type="EC" id="6.3.2.8"/>
    </reaction>
</comment>